<sequence length="115" mass="13627">MALVRRETHYEILGLDRNASASLVQRQFLELQSFWEALAIESPFESELKLIEIQNAFSILSDPNLKQTYDETLDFEFVLLDGKTKDVDIEEAYEIYRQNQPKTYQEILKDFQKFK</sequence>
<feature type="non-terminal residue" evidence="2">
    <location>
        <position position="115"/>
    </location>
</feature>
<dbReference type="SUPFAM" id="SSF46565">
    <property type="entry name" value="Chaperone J-domain"/>
    <property type="match status" value="1"/>
</dbReference>
<dbReference type="RefSeq" id="WP_167883644.1">
    <property type="nucleotide sequence ID" value="NZ_RQGD01000035.1"/>
</dbReference>
<accession>A0A4R9JYA0</accession>
<gene>
    <name evidence="2" type="ORF">EHQ58_14790</name>
</gene>
<evidence type="ECO:0000259" key="1">
    <source>
        <dbReference type="PROSITE" id="PS50076"/>
    </source>
</evidence>
<reference evidence="2" key="1">
    <citation type="journal article" date="2019" name="PLoS Negl. Trop. Dis.">
        <title>Revisiting the worldwide diversity of Leptospira species in the environment.</title>
        <authorList>
            <person name="Vincent A.T."/>
            <person name="Schiettekatte O."/>
            <person name="Bourhy P."/>
            <person name="Veyrier F.J."/>
            <person name="Picardeau M."/>
        </authorList>
    </citation>
    <scope>NUCLEOTIDE SEQUENCE [LARGE SCALE GENOMIC DNA]</scope>
    <source>
        <strain evidence="2">201702476</strain>
    </source>
</reference>
<proteinExistence type="predicted"/>
<dbReference type="AlphaFoldDB" id="A0A4R9JYA0"/>
<evidence type="ECO:0000313" key="3">
    <source>
        <dbReference type="Proteomes" id="UP000297693"/>
    </source>
</evidence>
<feature type="domain" description="J" evidence="1">
    <location>
        <begin position="8"/>
        <end position="73"/>
    </location>
</feature>
<dbReference type="Pfam" id="PF00226">
    <property type="entry name" value="DnaJ"/>
    <property type="match status" value="1"/>
</dbReference>
<comment type="caution">
    <text evidence="2">The sequence shown here is derived from an EMBL/GenBank/DDBJ whole genome shotgun (WGS) entry which is preliminary data.</text>
</comment>
<name>A0A4R9JYA0_9LEPT</name>
<protein>
    <submittedName>
        <fullName evidence="2">Molecular chaperone DnaJ</fullName>
    </submittedName>
</protein>
<evidence type="ECO:0000313" key="2">
    <source>
        <dbReference type="EMBL" id="TGL57537.1"/>
    </source>
</evidence>
<keyword evidence="3" id="KW-1185">Reference proteome</keyword>
<dbReference type="PROSITE" id="PS50076">
    <property type="entry name" value="DNAJ_2"/>
    <property type="match status" value="1"/>
</dbReference>
<dbReference type="Gene3D" id="1.10.287.110">
    <property type="entry name" value="DnaJ domain"/>
    <property type="match status" value="1"/>
</dbReference>
<dbReference type="PRINTS" id="PR00625">
    <property type="entry name" value="JDOMAIN"/>
</dbReference>
<dbReference type="InterPro" id="IPR036869">
    <property type="entry name" value="J_dom_sf"/>
</dbReference>
<organism evidence="2 3">
    <name type="scientific">Leptospira ognonensis</name>
    <dbReference type="NCBI Taxonomy" id="2484945"/>
    <lineage>
        <taxon>Bacteria</taxon>
        <taxon>Pseudomonadati</taxon>
        <taxon>Spirochaetota</taxon>
        <taxon>Spirochaetia</taxon>
        <taxon>Leptospirales</taxon>
        <taxon>Leptospiraceae</taxon>
        <taxon>Leptospira</taxon>
    </lineage>
</organism>
<dbReference type="Proteomes" id="UP000297693">
    <property type="component" value="Unassembled WGS sequence"/>
</dbReference>
<dbReference type="EMBL" id="RQGD01000035">
    <property type="protein sequence ID" value="TGL57537.1"/>
    <property type="molecule type" value="Genomic_DNA"/>
</dbReference>
<dbReference type="InterPro" id="IPR001623">
    <property type="entry name" value="DnaJ_domain"/>
</dbReference>